<organism evidence="7 8">
    <name type="scientific">Candidatus Roizmanbacteria bacterium RIFCSPLOWO2_02_FULL_36_11</name>
    <dbReference type="NCBI Taxonomy" id="1802071"/>
    <lineage>
        <taxon>Bacteria</taxon>
        <taxon>Candidatus Roizmaniibacteriota</taxon>
    </lineage>
</organism>
<reference evidence="7 8" key="1">
    <citation type="journal article" date="2016" name="Nat. Commun.">
        <title>Thousands of microbial genomes shed light on interconnected biogeochemical processes in an aquifer system.</title>
        <authorList>
            <person name="Anantharaman K."/>
            <person name="Brown C.T."/>
            <person name="Hug L.A."/>
            <person name="Sharon I."/>
            <person name="Castelle C.J."/>
            <person name="Probst A.J."/>
            <person name="Thomas B.C."/>
            <person name="Singh A."/>
            <person name="Wilkins M.J."/>
            <person name="Karaoz U."/>
            <person name="Brodie E.L."/>
            <person name="Williams K.H."/>
            <person name="Hubbard S.S."/>
            <person name="Banfield J.F."/>
        </authorList>
    </citation>
    <scope>NUCLEOTIDE SEQUENCE [LARGE SCALE GENOMIC DNA]</scope>
</reference>
<dbReference type="NCBIfam" id="NF009007">
    <property type="entry name" value="PRK12352.1"/>
    <property type="match status" value="1"/>
</dbReference>
<dbReference type="PANTHER" id="PTHR30409:SF1">
    <property type="entry name" value="CARBAMATE KINASE-RELATED"/>
    <property type="match status" value="1"/>
</dbReference>
<keyword evidence="2 5" id="KW-0808">Transferase</keyword>
<dbReference type="PRINTS" id="PR01469">
    <property type="entry name" value="CARBMTKINASE"/>
</dbReference>
<dbReference type="SUPFAM" id="SSF53633">
    <property type="entry name" value="Carbamate kinase-like"/>
    <property type="match status" value="1"/>
</dbReference>
<dbReference type="Pfam" id="PF00696">
    <property type="entry name" value="AA_kinase"/>
    <property type="match status" value="1"/>
</dbReference>
<dbReference type="GO" id="GO:0005829">
    <property type="term" value="C:cytosol"/>
    <property type="evidence" value="ECO:0007669"/>
    <property type="project" value="TreeGrafter"/>
</dbReference>
<evidence type="ECO:0000259" key="6">
    <source>
        <dbReference type="Pfam" id="PF00696"/>
    </source>
</evidence>
<dbReference type="InterPro" id="IPR036393">
    <property type="entry name" value="AceGlu_kinase-like_sf"/>
</dbReference>
<dbReference type="Proteomes" id="UP000177418">
    <property type="component" value="Unassembled WGS sequence"/>
</dbReference>
<dbReference type="AlphaFoldDB" id="A0A1F7JGN5"/>
<evidence type="ECO:0000313" key="8">
    <source>
        <dbReference type="Proteomes" id="UP000177418"/>
    </source>
</evidence>
<dbReference type="Gene3D" id="3.40.1160.10">
    <property type="entry name" value="Acetylglutamate kinase-like"/>
    <property type="match status" value="1"/>
</dbReference>
<feature type="domain" description="Aspartate/glutamate/uridylate kinase" evidence="6">
    <location>
        <begin position="4"/>
        <end position="295"/>
    </location>
</feature>
<sequence length="316" mass="34462">MQKKTIVIALGGNAILQKGEEGNFETQYKNVNQAMEGIADLTLSNKYRIVITHGNGPQVGALLIQQAMSNQIVPEMPMHVCGAMSQGLIGYLIQQSLQNIFNKKKIKKEVATIITQVVVDVKSKAYINPSKPVGLYYKKNEADKIAKEKGYVFKEDAGRGYRRVVPSPYPIKIIEIEAIKKNVNEDILVIAGGGGGIPVYLKNDKIHGSDAVIDKDHLGALLADELDADEFIILTAVENAYLNFNKKNQLILKKISVKDAKKYLGAGHFAAGSMGPKIEAAINFVTSKKKRKSVITSNNKLLQALSGKAGTEIVNN</sequence>
<dbReference type="PIRSF" id="PIRSF000723">
    <property type="entry name" value="Carbamate_kin"/>
    <property type="match status" value="1"/>
</dbReference>
<evidence type="ECO:0000313" key="7">
    <source>
        <dbReference type="EMBL" id="OGK54775.1"/>
    </source>
</evidence>
<evidence type="ECO:0000256" key="2">
    <source>
        <dbReference type="ARBA" id="ARBA00022679"/>
    </source>
</evidence>
<dbReference type="InterPro" id="IPR001048">
    <property type="entry name" value="Asp/Glu/Uridylate_kinase"/>
</dbReference>
<dbReference type="CDD" id="cd04235">
    <property type="entry name" value="AAK_CK"/>
    <property type="match status" value="1"/>
</dbReference>
<proteinExistence type="inferred from homology"/>
<accession>A0A1F7JGN5</accession>
<evidence type="ECO:0000256" key="4">
    <source>
        <dbReference type="NCBIfam" id="TIGR00746"/>
    </source>
</evidence>
<dbReference type="NCBIfam" id="TIGR00746">
    <property type="entry name" value="arcC"/>
    <property type="match status" value="1"/>
</dbReference>
<dbReference type="InterPro" id="IPR003964">
    <property type="entry name" value="Carb_kinase"/>
</dbReference>
<comment type="caution">
    <text evidence="7">The sequence shown here is derived from an EMBL/GenBank/DDBJ whole genome shotgun (WGS) entry which is preliminary data.</text>
</comment>
<comment type="similarity">
    <text evidence="1 5">Belongs to the carbamate kinase family.</text>
</comment>
<name>A0A1F7JGN5_9BACT</name>
<dbReference type="EMBL" id="MGAV01000013">
    <property type="protein sequence ID" value="OGK54775.1"/>
    <property type="molecule type" value="Genomic_DNA"/>
</dbReference>
<evidence type="ECO:0000256" key="5">
    <source>
        <dbReference type="PIRNR" id="PIRNR000723"/>
    </source>
</evidence>
<protein>
    <recommendedName>
        <fullName evidence="4 5">Carbamate kinase</fullName>
    </recommendedName>
</protein>
<gene>
    <name evidence="7" type="ORF">A3H78_05820</name>
</gene>
<dbReference type="PANTHER" id="PTHR30409">
    <property type="entry name" value="CARBAMATE KINASE"/>
    <property type="match status" value="1"/>
</dbReference>
<dbReference type="FunFam" id="3.40.1160.10:FF:000007">
    <property type="entry name" value="Carbamate kinase"/>
    <property type="match status" value="1"/>
</dbReference>
<evidence type="ECO:0000256" key="1">
    <source>
        <dbReference type="ARBA" id="ARBA00011066"/>
    </source>
</evidence>
<evidence type="ECO:0000256" key="3">
    <source>
        <dbReference type="ARBA" id="ARBA00022777"/>
    </source>
</evidence>
<dbReference type="GO" id="GO:0008804">
    <property type="term" value="F:carbamate kinase activity"/>
    <property type="evidence" value="ECO:0007669"/>
    <property type="project" value="UniProtKB-UniRule"/>
</dbReference>
<dbReference type="GO" id="GO:0019546">
    <property type="term" value="P:L-arginine deiminase pathway"/>
    <property type="evidence" value="ECO:0007669"/>
    <property type="project" value="TreeGrafter"/>
</dbReference>
<keyword evidence="3 5" id="KW-0418">Kinase</keyword>